<reference evidence="1 2" key="1">
    <citation type="submission" date="2015-02" db="EMBL/GenBank/DDBJ databases">
        <title>Draft genome of a novel marine cyanobacterium (Chroococcales) isolated from South Atlantic Ocean.</title>
        <authorList>
            <person name="Rigonato J."/>
            <person name="Alvarenga D.O."/>
            <person name="Branco L.H."/>
            <person name="Varani A.M."/>
            <person name="Brandini F.P."/>
            <person name="Fiore M.F."/>
        </authorList>
    </citation>
    <scope>NUCLEOTIDE SEQUENCE [LARGE SCALE GENOMIC DNA]</scope>
    <source>
        <strain evidence="1 2">CENA595</strain>
    </source>
</reference>
<dbReference type="EMBL" id="JYON01000009">
    <property type="protein sequence ID" value="KJH71763.1"/>
    <property type="molecule type" value="Genomic_DNA"/>
</dbReference>
<accession>A0A0D8ZSM6</accession>
<gene>
    <name evidence="1" type="ORF">UH38_10220</name>
</gene>
<proteinExistence type="predicted"/>
<organism evidence="1 2">
    <name type="scientific">Aliterella atlantica CENA595</name>
    <dbReference type="NCBI Taxonomy" id="1618023"/>
    <lineage>
        <taxon>Bacteria</taxon>
        <taxon>Bacillati</taxon>
        <taxon>Cyanobacteriota</taxon>
        <taxon>Cyanophyceae</taxon>
        <taxon>Chroococcidiopsidales</taxon>
        <taxon>Aliterellaceae</taxon>
        <taxon>Aliterella</taxon>
    </lineage>
</organism>
<dbReference type="Proteomes" id="UP000032452">
    <property type="component" value="Unassembled WGS sequence"/>
</dbReference>
<evidence type="ECO:0000313" key="2">
    <source>
        <dbReference type="Proteomes" id="UP000032452"/>
    </source>
</evidence>
<protein>
    <submittedName>
        <fullName evidence="1">Uncharacterized protein</fullName>
    </submittedName>
</protein>
<sequence length="79" mass="8824">MNWLVTVIPGCLTFGTILAAVVFTCVLARVSIGWAAVNNCTLSKGKCKLVKFIDFYYFTLIITKLNLKKNKNQQHSTPN</sequence>
<dbReference type="AlphaFoldDB" id="A0A0D8ZSM6"/>
<name>A0A0D8ZSM6_9CYAN</name>
<keyword evidence="2" id="KW-1185">Reference proteome</keyword>
<evidence type="ECO:0000313" key="1">
    <source>
        <dbReference type="EMBL" id="KJH71763.1"/>
    </source>
</evidence>
<comment type="caution">
    <text evidence="1">The sequence shown here is derived from an EMBL/GenBank/DDBJ whole genome shotgun (WGS) entry which is preliminary data.</text>
</comment>